<dbReference type="HOGENOM" id="CLU_080395_0_0_7"/>
<dbReference type="OrthoDB" id="5413951at2"/>
<reference evidence="2 3" key="1">
    <citation type="journal article" date="2009" name="Environ. Microbiol.">
        <title>Genome sequence of Desulfobacterium autotrophicum HRM2, a marine sulfate reducer oxidizing organic carbon completely to carbon dioxide.</title>
        <authorList>
            <person name="Strittmatter A.W."/>
            <person name="Liesegang H."/>
            <person name="Rabus R."/>
            <person name="Decker I."/>
            <person name="Amann J."/>
            <person name="Andres S."/>
            <person name="Henne A."/>
            <person name="Fricke W.F."/>
            <person name="Martinez-Arias R."/>
            <person name="Bartels D."/>
            <person name="Goesmann A."/>
            <person name="Krause L."/>
            <person name="Puehler A."/>
            <person name="Klenk H.P."/>
            <person name="Richter M."/>
            <person name="Schuler M."/>
            <person name="Gloeckner F.O."/>
            <person name="Meyerdierks A."/>
            <person name="Gottschalk G."/>
            <person name="Amann R."/>
        </authorList>
    </citation>
    <scope>NUCLEOTIDE SEQUENCE [LARGE SCALE GENOMIC DNA]</scope>
    <source>
        <strain evidence="3">ATCC 43914 / DSM 3382 / HRM2</strain>
    </source>
</reference>
<dbReference type="RefSeq" id="WP_015904378.1">
    <property type="nucleotide sequence ID" value="NC_012108.1"/>
</dbReference>
<proteinExistence type="predicted"/>
<dbReference type="KEGG" id="dat:HRM2_25190"/>
<dbReference type="AlphaFoldDB" id="C0QGW4"/>
<evidence type="ECO:0000259" key="1">
    <source>
        <dbReference type="Pfam" id="PF04754"/>
    </source>
</evidence>
<dbReference type="Proteomes" id="UP000000442">
    <property type="component" value="Chromosome"/>
</dbReference>
<dbReference type="STRING" id="177437.HRM2_25190"/>
<accession>C0QGW4</accession>
<evidence type="ECO:0000313" key="2">
    <source>
        <dbReference type="EMBL" id="ACN15613.1"/>
    </source>
</evidence>
<keyword evidence="3" id="KW-1185">Reference proteome</keyword>
<feature type="domain" description="Transposase (putative) YhgA-like" evidence="1">
    <location>
        <begin position="3"/>
        <end position="184"/>
    </location>
</feature>
<dbReference type="Pfam" id="PF04754">
    <property type="entry name" value="Transposase_31"/>
    <property type="match status" value="1"/>
</dbReference>
<organism evidence="2 3">
    <name type="scientific">Desulforapulum autotrophicum (strain ATCC 43914 / DSM 3382 / VKM B-1955 / HRM2)</name>
    <name type="common">Desulfobacterium autotrophicum</name>
    <dbReference type="NCBI Taxonomy" id="177437"/>
    <lineage>
        <taxon>Bacteria</taxon>
        <taxon>Pseudomonadati</taxon>
        <taxon>Thermodesulfobacteriota</taxon>
        <taxon>Desulfobacteria</taxon>
        <taxon>Desulfobacterales</taxon>
        <taxon>Desulfobacteraceae</taxon>
        <taxon>Desulforapulum</taxon>
    </lineage>
</organism>
<protein>
    <recommendedName>
        <fullName evidence="1">Transposase (putative) YhgA-like domain-containing protein</fullName>
    </recommendedName>
</protein>
<dbReference type="EMBL" id="CP001087">
    <property type="protein sequence ID" value="ACN15613.1"/>
    <property type="molecule type" value="Genomic_DNA"/>
</dbReference>
<dbReference type="eggNOG" id="COG5464">
    <property type="taxonomic scope" value="Bacteria"/>
</dbReference>
<sequence length="298" mass="35327">MKSHDHNFKNLFLDFPKETLDWFFPQAGQSWGKVLDVEFLRQEPKKHNLSDSSLELDMPILFNFENQQLLLWLVEFQEDKSKFSIYKLLRYTTDLMETHPDALVIPTVLFTDRKKWSKAVLQQLHAQLHDRMFLHFEYVFHKLFDLNARDYYNVDNPVVKILLPKMHYKKEDRIEVIRQAYAGLFQLVSSGLFDKYVDFIDTYAEIEDQEQLNLYNEIVQHKETAMLAQYIRERGMQEGRKEERKQSLISFIRKAKQEGVSVPTIAKIVDLDVSMVNKILNNEDIDIPLHLLDSADPL</sequence>
<name>C0QGW4_DESAH</name>
<evidence type="ECO:0000313" key="3">
    <source>
        <dbReference type="Proteomes" id="UP000000442"/>
    </source>
</evidence>
<dbReference type="InterPro" id="IPR006842">
    <property type="entry name" value="Transposase_31"/>
</dbReference>
<gene>
    <name evidence="2" type="ordered locus">HRM2_25190</name>
</gene>